<evidence type="ECO:0008006" key="4">
    <source>
        <dbReference type="Google" id="ProtNLM"/>
    </source>
</evidence>
<feature type="transmembrane region" description="Helical" evidence="1">
    <location>
        <begin position="36"/>
        <end position="60"/>
    </location>
</feature>
<gene>
    <name evidence="2" type="ORF">H9853_11890</name>
</gene>
<keyword evidence="1" id="KW-0472">Membrane</keyword>
<dbReference type="EMBL" id="DXEZ01000330">
    <property type="protein sequence ID" value="HIX55713.1"/>
    <property type="molecule type" value="Genomic_DNA"/>
</dbReference>
<evidence type="ECO:0000256" key="1">
    <source>
        <dbReference type="SAM" id="Phobius"/>
    </source>
</evidence>
<dbReference type="AlphaFoldDB" id="A0A9D1WAY1"/>
<keyword evidence="1" id="KW-1133">Transmembrane helix</keyword>
<evidence type="ECO:0000313" key="3">
    <source>
        <dbReference type="Proteomes" id="UP000824156"/>
    </source>
</evidence>
<sequence>MKLMIKYLKGWNFMRLFRLLMGVMILWQGVEAKMWYIAVLGALFIVLAVFNLASCGGNSCSMPTRKIRKY</sequence>
<keyword evidence="1" id="KW-0812">Transmembrane</keyword>
<feature type="transmembrane region" description="Helical" evidence="1">
    <location>
        <begin position="12"/>
        <end position="30"/>
    </location>
</feature>
<proteinExistence type="predicted"/>
<dbReference type="Proteomes" id="UP000824156">
    <property type="component" value="Unassembled WGS sequence"/>
</dbReference>
<comment type="caution">
    <text evidence="2">The sequence shown here is derived from an EMBL/GenBank/DDBJ whole genome shotgun (WGS) entry which is preliminary data.</text>
</comment>
<name>A0A9D1WAY1_9SPHI</name>
<evidence type="ECO:0000313" key="2">
    <source>
        <dbReference type="EMBL" id="HIX55713.1"/>
    </source>
</evidence>
<protein>
    <recommendedName>
        <fullName evidence="4">DUF2892 domain-containing protein</fullName>
    </recommendedName>
</protein>
<reference evidence="2" key="1">
    <citation type="journal article" date="2021" name="PeerJ">
        <title>Extensive microbial diversity within the chicken gut microbiome revealed by metagenomics and culture.</title>
        <authorList>
            <person name="Gilroy R."/>
            <person name="Ravi A."/>
            <person name="Getino M."/>
            <person name="Pursley I."/>
            <person name="Horton D.L."/>
            <person name="Alikhan N.F."/>
            <person name="Baker D."/>
            <person name="Gharbi K."/>
            <person name="Hall N."/>
            <person name="Watson M."/>
            <person name="Adriaenssens E.M."/>
            <person name="Foster-Nyarko E."/>
            <person name="Jarju S."/>
            <person name="Secka A."/>
            <person name="Antonio M."/>
            <person name="Oren A."/>
            <person name="Chaudhuri R.R."/>
            <person name="La Ragione R."/>
            <person name="Hildebrand F."/>
            <person name="Pallen M.J."/>
        </authorList>
    </citation>
    <scope>NUCLEOTIDE SEQUENCE</scope>
    <source>
        <strain evidence="2">1719</strain>
    </source>
</reference>
<accession>A0A9D1WAY1</accession>
<organism evidence="2 3">
    <name type="scientific">Candidatus Sphingobacterium stercoripullorum</name>
    <dbReference type="NCBI Taxonomy" id="2838759"/>
    <lineage>
        <taxon>Bacteria</taxon>
        <taxon>Pseudomonadati</taxon>
        <taxon>Bacteroidota</taxon>
        <taxon>Sphingobacteriia</taxon>
        <taxon>Sphingobacteriales</taxon>
        <taxon>Sphingobacteriaceae</taxon>
        <taxon>Sphingobacterium</taxon>
    </lineage>
</organism>
<reference evidence="2" key="2">
    <citation type="submission" date="2021-04" db="EMBL/GenBank/DDBJ databases">
        <authorList>
            <person name="Gilroy R."/>
        </authorList>
    </citation>
    <scope>NUCLEOTIDE SEQUENCE</scope>
    <source>
        <strain evidence="2">1719</strain>
    </source>
</reference>